<feature type="compositionally biased region" description="Low complexity" evidence="1">
    <location>
        <begin position="8"/>
        <end position="22"/>
    </location>
</feature>
<sequence length="172" mass="17608">MVTCKKANSYTDSYDSSSSPNGSSLDCLNLIVQNINKCTTTTTGIKTATISPTNLHGTTTTYPTNSLHHNSSSKSNNNNNINGRHTSSSNNIFSDMSVRGGCRIGGGGNAALKNATNTRLGGLGHGSPTTPAMGVVVATVTTANATTSSAAVTTTTSTHSSLNATFKQKCTT</sequence>
<gene>
    <name evidence="3" type="primary">LOC131806962</name>
</gene>
<feature type="compositionally biased region" description="Low complexity" evidence="1">
    <location>
        <begin position="65"/>
        <end position="88"/>
    </location>
</feature>
<proteinExistence type="predicted"/>
<dbReference type="RefSeq" id="XP_058987930.1">
    <property type="nucleotide sequence ID" value="XM_059131947.1"/>
</dbReference>
<dbReference type="Proteomes" id="UP001652621">
    <property type="component" value="Unplaced"/>
</dbReference>
<organism evidence="2 3">
    <name type="scientific">Musca domestica</name>
    <name type="common">House fly</name>
    <dbReference type="NCBI Taxonomy" id="7370"/>
    <lineage>
        <taxon>Eukaryota</taxon>
        <taxon>Metazoa</taxon>
        <taxon>Ecdysozoa</taxon>
        <taxon>Arthropoda</taxon>
        <taxon>Hexapoda</taxon>
        <taxon>Insecta</taxon>
        <taxon>Pterygota</taxon>
        <taxon>Neoptera</taxon>
        <taxon>Endopterygota</taxon>
        <taxon>Diptera</taxon>
        <taxon>Brachycera</taxon>
        <taxon>Muscomorpha</taxon>
        <taxon>Muscoidea</taxon>
        <taxon>Muscidae</taxon>
        <taxon>Musca</taxon>
    </lineage>
</organism>
<feature type="region of interest" description="Disordered" evidence="1">
    <location>
        <begin position="49"/>
        <end position="88"/>
    </location>
</feature>
<feature type="compositionally biased region" description="Polar residues" evidence="1">
    <location>
        <begin position="54"/>
        <end position="64"/>
    </location>
</feature>
<reference evidence="3" key="1">
    <citation type="submission" date="2025-08" db="UniProtKB">
        <authorList>
            <consortium name="RefSeq"/>
        </authorList>
    </citation>
    <scope>IDENTIFICATION</scope>
    <source>
        <strain evidence="3">Aabys</strain>
        <tissue evidence="3">Whole body</tissue>
    </source>
</reference>
<dbReference type="GeneID" id="131806962"/>
<evidence type="ECO:0000313" key="2">
    <source>
        <dbReference type="Proteomes" id="UP001652621"/>
    </source>
</evidence>
<accession>A0ABM3VQ50</accession>
<protein>
    <submittedName>
        <fullName evidence="3">Uncharacterized protein DDB_G0288805-like</fullName>
    </submittedName>
</protein>
<feature type="region of interest" description="Disordered" evidence="1">
    <location>
        <begin position="1"/>
        <end position="22"/>
    </location>
</feature>
<evidence type="ECO:0000313" key="3">
    <source>
        <dbReference type="RefSeq" id="XP_058987930.1"/>
    </source>
</evidence>
<name>A0ABM3VQ50_MUSDO</name>
<evidence type="ECO:0000256" key="1">
    <source>
        <dbReference type="SAM" id="MobiDB-lite"/>
    </source>
</evidence>
<keyword evidence="2" id="KW-1185">Reference proteome</keyword>